<sequence>MEIYNRSGRCAYKASCELPSRAQTPLCNQCSATRWRCGRTVRCCFPIGSIGGVAGQNPIPLRSLTWTTAKGGGPNQLRHRSKARSFPGRIRC</sequence>
<dbReference type="EMBL" id="PJQY01000670">
    <property type="protein sequence ID" value="PQQ08740.1"/>
    <property type="molecule type" value="Genomic_DNA"/>
</dbReference>
<reference evidence="2 3" key="1">
    <citation type="submission" date="2018-02" db="EMBL/GenBank/DDBJ databases">
        <title>Draft genome of wild Prunus yedoensis var. nudiflora.</title>
        <authorList>
            <person name="Baek S."/>
            <person name="Kim J.-H."/>
            <person name="Choi K."/>
            <person name="Kim G.-B."/>
            <person name="Cho A."/>
            <person name="Jang H."/>
            <person name="Shin C.-H."/>
            <person name="Yu H.-J."/>
            <person name="Mun J.-H."/>
        </authorList>
    </citation>
    <scope>NUCLEOTIDE SEQUENCE [LARGE SCALE GENOMIC DNA]</scope>
    <source>
        <strain evidence="3">cv. Jeju island</strain>
        <tissue evidence="2">Leaf</tissue>
    </source>
</reference>
<accession>A0A314YQN1</accession>
<gene>
    <name evidence="2" type="ORF">Pyn_30641</name>
</gene>
<dbReference type="Proteomes" id="UP000250321">
    <property type="component" value="Unassembled WGS sequence"/>
</dbReference>
<proteinExistence type="predicted"/>
<name>A0A314YQN1_PRUYE</name>
<organism evidence="2 3">
    <name type="scientific">Prunus yedoensis var. nudiflora</name>
    <dbReference type="NCBI Taxonomy" id="2094558"/>
    <lineage>
        <taxon>Eukaryota</taxon>
        <taxon>Viridiplantae</taxon>
        <taxon>Streptophyta</taxon>
        <taxon>Embryophyta</taxon>
        <taxon>Tracheophyta</taxon>
        <taxon>Spermatophyta</taxon>
        <taxon>Magnoliopsida</taxon>
        <taxon>eudicotyledons</taxon>
        <taxon>Gunneridae</taxon>
        <taxon>Pentapetalae</taxon>
        <taxon>rosids</taxon>
        <taxon>fabids</taxon>
        <taxon>Rosales</taxon>
        <taxon>Rosaceae</taxon>
        <taxon>Amygdaloideae</taxon>
        <taxon>Amygdaleae</taxon>
        <taxon>Prunus</taxon>
    </lineage>
</organism>
<keyword evidence="3" id="KW-1185">Reference proteome</keyword>
<evidence type="ECO:0000313" key="3">
    <source>
        <dbReference type="Proteomes" id="UP000250321"/>
    </source>
</evidence>
<comment type="caution">
    <text evidence="2">The sequence shown here is derived from an EMBL/GenBank/DDBJ whole genome shotgun (WGS) entry which is preliminary data.</text>
</comment>
<evidence type="ECO:0000313" key="2">
    <source>
        <dbReference type="EMBL" id="PQQ08740.1"/>
    </source>
</evidence>
<protein>
    <submittedName>
        <fullName evidence="2">Uncharacterized protein</fullName>
    </submittedName>
</protein>
<dbReference type="AlphaFoldDB" id="A0A314YQN1"/>
<evidence type="ECO:0000256" key="1">
    <source>
        <dbReference type="SAM" id="MobiDB-lite"/>
    </source>
</evidence>
<feature type="region of interest" description="Disordered" evidence="1">
    <location>
        <begin position="70"/>
        <end position="92"/>
    </location>
</feature>